<accession>A0ABW4C6A3</accession>
<feature type="chain" id="PRO_5045458156" description="DUF4352 domain-containing protein" evidence="2">
    <location>
        <begin position="26"/>
        <end position="178"/>
    </location>
</feature>
<keyword evidence="4" id="KW-1185">Reference proteome</keyword>
<evidence type="ECO:0008006" key="5">
    <source>
        <dbReference type="Google" id="ProtNLM"/>
    </source>
</evidence>
<reference evidence="4" key="1">
    <citation type="journal article" date="2019" name="Int. J. Syst. Evol. Microbiol.">
        <title>The Global Catalogue of Microorganisms (GCM) 10K type strain sequencing project: providing services to taxonomists for standard genome sequencing and annotation.</title>
        <authorList>
            <consortium name="The Broad Institute Genomics Platform"/>
            <consortium name="The Broad Institute Genome Sequencing Center for Infectious Disease"/>
            <person name="Wu L."/>
            <person name="Ma J."/>
        </authorList>
    </citation>
    <scope>NUCLEOTIDE SEQUENCE [LARGE SCALE GENOMIC DNA]</scope>
    <source>
        <strain evidence="4">S1</strain>
    </source>
</reference>
<protein>
    <recommendedName>
        <fullName evidence="5">DUF4352 domain-containing protein</fullName>
    </recommendedName>
</protein>
<dbReference type="RefSeq" id="WP_380162473.1">
    <property type="nucleotide sequence ID" value="NZ_JBHTNU010000001.1"/>
</dbReference>
<feature type="compositionally biased region" description="Basic and acidic residues" evidence="1">
    <location>
        <begin position="37"/>
        <end position="50"/>
    </location>
</feature>
<gene>
    <name evidence="3" type="ORF">ACFQ4Y_01445</name>
</gene>
<organism evidence="3 4">
    <name type="scientific">Kroppenstedtia sanguinis</name>
    <dbReference type="NCBI Taxonomy" id="1380684"/>
    <lineage>
        <taxon>Bacteria</taxon>
        <taxon>Bacillati</taxon>
        <taxon>Bacillota</taxon>
        <taxon>Bacilli</taxon>
        <taxon>Bacillales</taxon>
        <taxon>Thermoactinomycetaceae</taxon>
        <taxon>Kroppenstedtia</taxon>
    </lineage>
</organism>
<comment type="caution">
    <text evidence="3">The sequence shown here is derived from an EMBL/GenBank/DDBJ whole genome shotgun (WGS) entry which is preliminary data.</text>
</comment>
<feature type="region of interest" description="Disordered" evidence="1">
    <location>
        <begin position="25"/>
        <end position="50"/>
    </location>
</feature>
<dbReference type="EMBL" id="JBHTNU010000001">
    <property type="protein sequence ID" value="MFD1425598.1"/>
    <property type="molecule type" value="Genomic_DNA"/>
</dbReference>
<keyword evidence="2" id="KW-0732">Signal</keyword>
<dbReference type="PROSITE" id="PS51257">
    <property type="entry name" value="PROKAR_LIPOPROTEIN"/>
    <property type="match status" value="1"/>
</dbReference>
<sequence length="178" mass="19421">MMIIRKLGIFAVVVMLAVGCNPAPEDVDTGGKTNSTEAKEGSKKEKTADEKRFKAGVSKDFLGVQVGIGEVVIQRDQIQVGLNYENKSGQAIHWYPDQEAKAVIGDVQLDSNLFMDDTGLTVGDISNGVKSDGVFTLRPSGKKTIDPKKVKEIKFSFGEMSSEDFMKDTKVEFTIPVK</sequence>
<feature type="signal peptide" evidence="2">
    <location>
        <begin position="1"/>
        <end position="25"/>
    </location>
</feature>
<name>A0ABW4C6A3_9BACL</name>
<evidence type="ECO:0000256" key="1">
    <source>
        <dbReference type="SAM" id="MobiDB-lite"/>
    </source>
</evidence>
<dbReference type="Proteomes" id="UP001597282">
    <property type="component" value="Unassembled WGS sequence"/>
</dbReference>
<evidence type="ECO:0000313" key="3">
    <source>
        <dbReference type="EMBL" id="MFD1425598.1"/>
    </source>
</evidence>
<evidence type="ECO:0000256" key="2">
    <source>
        <dbReference type="SAM" id="SignalP"/>
    </source>
</evidence>
<proteinExistence type="predicted"/>
<evidence type="ECO:0000313" key="4">
    <source>
        <dbReference type="Proteomes" id="UP001597282"/>
    </source>
</evidence>